<feature type="transmembrane region" description="Helical" evidence="1">
    <location>
        <begin position="779"/>
        <end position="800"/>
    </location>
</feature>
<proteinExistence type="predicted"/>
<dbReference type="AlphaFoldDB" id="A0A812XP43"/>
<evidence type="ECO:0000313" key="2">
    <source>
        <dbReference type="EMBL" id="CAE7744006.1"/>
    </source>
</evidence>
<keyword evidence="1" id="KW-1133">Transmembrane helix</keyword>
<organism evidence="2 3">
    <name type="scientific">Symbiodinium necroappetens</name>
    <dbReference type="NCBI Taxonomy" id="1628268"/>
    <lineage>
        <taxon>Eukaryota</taxon>
        <taxon>Sar</taxon>
        <taxon>Alveolata</taxon>
        <taxon>Dinophyceae</taxon>
        <taxon>Suessiales</taxon>
        <taxon>Symbiodiniaceae</taxon>
        <taxon>Symbiodinium</taxon>
    </lineage>
</organism>
<accession>A0A812XP43</accession>
<dbReference type="EMBL" id="CAJNJA010038156">
    <property type="protein sequence ID" value="CAE7744006.1"/>
    <property type="molecule type" value="Genomic_DNA"/>
</dbReference>
<evidence type="ECO:0000313" key="3">
    <source>
        <dbReference type="Proteomes" id="UP000601435"/>
    </source>
</evidence>
<dbReference type="Proteomes" id="UP000601435">
    <property type="component" value="Unassembled WGS sequence"/>
</dbReference>
<reference evidence="2" key="1">
    <citation type="submission" date="2021-02" db="EMBL/GenBank/DDBJ databases">
        <authorList>
            <person name="Dougan E. K."/>
            <person name="Rhodes N."/>
            <person name="Thang M."/>
            <person name="Chan C."/>
        </authorList>
    </citation>
    <scope>NUCLEOTIDE SEQUENCE</scope>
</reference>
<comment type="caution">
    <text evidence="2">The sequence shown here is derived from an EMBL/GenBank/DDBJ whole genome shotgun (WGS) entry which is preliminary data.</text>
</comment>
<protein>
    <submittedName>
        <fullName evidence="2">PmpB protein</fullName>
    </submittedName>
</protein>
<dbReference type="OrthoDB" id="436834at2759"/>
<evidence type="ECO:0000256" key="1">
    <source>
        <dbReference type="SAM" id="Phobius"/>
    </source>
</evidence>
<gene>
    <name evidence="2" type="primary">pmpB</name>
    <name evidence="2" type="ORF">SNEC2469_LOCUS21533</name>
</gene>
<keyword evidence="3" id="KW-1185">Reference proteome</keyword>
<feature type="transmembrane region" description="Helical" evidence="1">
    <location>
        <begin position="806"/>
        <end position="836"/>
    </location>
</feature>
<keyword evidence="1" id="KW-0472">Membrane</keyword>
<keyword evidence="1" id="KW-0812">Transmembrane</keyword>
<sequence>MSQLLEKLAASQAVVDKSKGGFAAYGPIVVAKNSQISVSDSFARNGCCGGFSVRQELAGALAAVQVTGGSTISISNTAARLEGGGFAAWRGDVVVSDGSKLRIRNTASSSSYSGGFSAAEGVLVSNNSFITIRNSTSKDNSGGFWTKRLEVTSRSAVHIERTQTGGNGGGFSADDLALVAGHSKVTVSDSQSIEGSGGGFQTAKLYLEGNSSIDLRTTSAGIMGGGVYAANFSAGSHALVVANGSTLGVRNATSRLYGGGLCIIGRAVISGWSKVHTSDCHTTLRDGGGVAVSESLLLNESSDVHIQNATAGRSGGGLHAESTITIAASSTLAISNTSCEEDGGGFHVSSTGDSPAGLALHDGMLVVNDSRSKGMGAAGFVQDRVFLGAVSGLYVHKAVGSDLSSVVAARSLQLSPGATVLLEDVVGGLGLDLRNSDCPSALANRTVEIAAGASLKASGRLGSGFLSLETCPFEVVHLSDIHLQSWSSPLLSTRAHKVVVRDVSIDYESPLHDVLVLATIDSFKAESLDVSCKDCTHGVAFNATGSELRALSTPLLICPLAASVSGGMLQRCTCANYQTTRQAYADRQVVMLQDIMNTCTFCEPHTQFINGTCQKCPPYNAWSDGKSDVCHVLPQDSAQVGALFAASASCVFLAFVLYQILHAPLVIVDAKSQRIPHRLRKAAGPCKAFPEGMEQRSFAMSLQGPIVDLPQFLSRQLYRQLCYRVKGTGLQWLDFGPENAQAVKIQSIDRSKLEVQDAHVPYDCAAAVGALHATNLMHLMLPLCAALFLVVLLPVALQVASMSGNGIAHVLVTSAYCALPVGLAALILHPVVAWLIERHCRRTPFSKLLDDYRWRIQCDPHPGPDAVHPSNQGFMVLTLWELWGHFESFILDRNMHFVVNNIVRPLTCDRQVSFVSLWGGRQVDYFVSHSWATSFAHFVRSIHSHARSREGQRWMDVSYWICSFANNQWNLQVALGETIMDSAFARTLRGGIKGVAMVLDHEVQPLTRALPLKRAFAVSFKGVKNGSLGGCLCLLWRISSTMQ</sequence>
<name>A0A812XP43_9DINO</name>